<gene>
    <name evidence="1" type="ORF">HHE94_05655</name>
</gene>
<evidence type="ECO:0000313" key="2">
    <source>
        <dbReference type="Proteomes" id="UP000549590"/>
    </source>
</evidence>
<accession>A0AAP6Y308</accession>
<protein>
    <submittedName>
        <fullName evidence="1">Uncharacterized protein</fullName>
    </submittedName>
</protein>
<organism evidence="1 2">
    <name type="scientific">Pseudoalteromonas arctica</name>
    <dbReference type="NCBI Taxonomy" id="394751"/>
    <lineage>
        <taxon>Bacteria</taxon>
        <taxon>Pseudomonadati</taxon>
        <taxon>Pseudomonadota</taxon>
        <taxon>Gammaproteobacteria</taxon>
        <taxon>Alteromonadales</taxon>
        <taxon>Pseudoalteromonadaceae</taxon>
        <taxon>Pseudoalteromonas</taxon>
    </lineage>
</organism>
<proteinExistence type="predicted"/>
<reference evidence="1 2" key="1">
    <citation type="submission" date="2020-04" db="EMBL/GenBank/DDBJ databases">
        <title>Genome sequencing and assembly of Pseudoalteromonas arctica.</title>
        <authorList>
            <person name="Cook G.M."/>
        </authorList>
    </citation>
    <scope>NUCLEOTIDE SEQUENCE [LARGE SCALE GENOMIC DNA]</scope>
    <source>
        <strain evidence="1 2">NEC-BIFX-2020_001</strain>
    </source>
</reference>
<dbReference type="RefSeq" id="WP_169043966.1">
    <property type="nucleotide sequence ID" value="NZ_JABBYB010000003.1"/>
</dbReference>
<evidence type="ECO:0000313" key="1">
    <source>
        <dbReference type="EMBL" id="NMP02200.1"/>
    </source>
</evidence>
<comment type="caution">
    <text evidence="1">The sequence shown here is derived from an EMBL/GenBank/DDBJ whole genome shotgun (WGS) entry which is preliminary data.</text>
</comment>
<dbReference type="Proteomes" id="UP000549590">
    <property type="component" value="Unassembled WGS sequence"/>
</dbReference>
<sequence length="261" mass="30388">MGDIETLEEKINRFKQYYLGLIKTAECEQNIVDQKVHSKILSCSIFDAISKSIFPEISSNCQRFTALVRLCENWPESQKVSLLHLVRLLEITPNLPASTNELKKYATQQFKSKFPNSNSIICNNKEISSDVEIEVILNLWPTQNGGPIKIGKVLPHQLKHEYLLWLYRNSVVHEYRNPGRGVELGQYVPEYAFYQEMATVSTINEKEFKFTSNWELVYPYRFFINLCREAVDVVSQLHNENKTCPFQAYSEGTFWLPNFNE</sequence>
<dbReference type="EMBL" id="JABBYB010000003">
    <property type="protein sequence ID" value="NMP02200.1"/>
    <property type="molecule type" value="Genomic_DNA"/>
</dbReference>
<dbReference type="AlphaFoldDB" id="A0AAP6Y308"/>
<name>A0AAP6Y308_9GAMM</name>